<accession>A0A9J6ECE1</accession>
<evidence type="ECO:0000313" key="2">
    <source>
        <dbReference type="EMBL" id="KAH8032002.1"/>
    </source>
</evidence>
<protein>
    <submittedName>
        <fullName evidence="2">Uncharacterized protein</fullName>
    </submittedName>
</protein>
<keyword evidence="3" id="KW-1185">Reference proteome</keyword>
<proteinExistence type="predicted"/>
<evidence type="ECO:0000313" key="3">
    <source>
        <dbReference type="Proteomes" id="UP000821866"/>
    </source>
</evidence>
<reference evidence="2" key="2">
    <citation type="submission" date="2021-09" db="EMBL/GenBank/DDBJ databases">
        <authorList>
            <person name="Jia N."/>
            <person name="Wang J."/>
            <person name="Shi W."/>
            <person name="Du L."/>
            <person name="Sun Y."/>
            <person name="Zhan W."/>
            <person name="Jiang J."/>
            <person name="Wang Q."/>
            <person name="Zhang B."/>
            <person name="Ji P."/>
            <person name="Sakyi L.B."/>
            <person name="Cui X."/>
            <person name="Yuan T."/>
            <person name="Jiang B."/>
            <person name="Yang W."/>
            <person name="Lam T.T.-Y."/>
            <person name="Chang Q."/>
            <person name="Ding S."/>
            <person name="Wang X."/>
            <person name="Zhu J."/>
            <person name="Ruan X."/>
            <person name="Zhao L."/>
            <person name="Wei J."/>
            <person name="Que T."/>
            <person name="Du C."/>
            <person name="Cheng J."/>
            <person name="Dai P."/>
            <person name="Han X."/>
            <person name="Huang E."/>
            <person name="Gao Y."/>
            <person name="Liu J."/>
            <person name="Shao H."/>
            <person name="Ye R."/>
            <person name="Li L."/>
            <person name="Wei W."/>
            <person name="Wang X."/>
            <person name="Wang C."/>
            <person name="Huo Q."/>
            <person name="Li W."/>
            <person name="Guo W."/>
            <person name="Chen H."/>
            <person name="Chen S."/>
            <person name="Zhou L."/>
            <person name="Zhou L."/>
            <person name="Ni X."/>
            <person name="Tian J."/>
            <person name="Zhou Y."/>
            <person name="Sheng Y."/>
            <person name="Liu T."/>
            <person name="Pan Y."/>
            <person name="Xia L."/>
            <person name="Li J."/>
            <person name="Zhao F."/>
            <person name="Cao W."/>
        </authorList>
    </citation>
    <scope>NUCLEOTIDE SEQUENCE</scope>
    <source>
        <strain evidence="2">Rmic-2018</strain>
        <tissue evidence="2">Larvae</tissue>
    </source>
</reference>
<comment type="caution">
    <text evidence="2">The sequence shown here is derived from an EMBL/GenBank/DDBJ whole genome shotgun (WGS) entry which is preliminary data.</text>
</comment>
<reference evidence="2" key="1">
    <citation type="journal article" date="2020" name="Cell">
        <title>Large-Scale Comparative Analyses of Tick Genomes Elucidate Their Genetic Diversity and Vector Capacities.</title>
        <authorList>
            <consortium name="Tick Genome and Microbiome Consortium (TIGMIC)"/>
            <person name="Jia N."/>
            <person name="Wang J."/>
            <person name="Shi W."/>
            <person name="Du L."/>
            <person name="Sun Y."/>
            <person name="Zhan W."/>
            <person name="Jiang J.F."/>
            <person name="Wang Q."/>
            <person name="Zhang B."/>
            <person name="Ji P."/>
            <person name="Bell-Sakyi L."/>
            <person name="Cui X.M."/>
            <person name="Yuan T.T."/>
            <person name="Jiang B.G."/>
            <person name="Yang W.F."/>
            <person name="Lam T.T."/>
            <person name="Chang Q.C."/>
            <person name="Ding S.J."/>
            <person name="Wang X.J."/>
            <person name="Zhu J.G."/>
            <person name="Ruan X.D."/>
            <person name="Zhao L."/>
            <person name="Wei J.T."/>
            <person name="Ye R.Z."/>
            <person name="Que T.C."/>
            <person name="Du C.H."/>
            <person name="Zhou Y.H."/>
            <person name="Cheng J.X."/>
            <person name="Dai P.F."/>
            <person name="Guo W.B."/>
            <person name="Han X.H."/>
            <person name="Huang E.J."/>
            <person name="Li L.F."/>
            <person name="Wei W."/>
            <person name="Gao Y.C."/>
            <person name="Liu J.Z."/>
            <person name="Shao H.Z."/>
            <person name="Wang X."/>
            <person name="Wang C.C."/>
            <person name="Yang T.C."/>
            <person name="Huo Q.B."/>
            <person name="Li W."/>
            <person name="Chen H.Y."/>
            <person name="Chen S.E."/>
            <person name="Zhou L.G."/>
            <person name="Ni X.B."/>
            <person name="Tian J.H."/>
            <person name="Sheng Y."/>
            <person name="Liu T."/>
            <person name="Pan Y.S."/>
            <person name="Xia L.Y."/>
            <person name="Li J."/>
            <person name="Zhao F."/>
            <person name="Cao W.C."/>
        </authorList>
    </citation>
    <scope>NUCLEOTIDE SEQUENCE</scope>
    <source>
        <strain evidence="2">Rmic-2018</strain>
    </source>
</reference>
<name>A0A9J6ECE1_RHIMP</name>
<dbReference type="EMBL" id="JABSTU010000005">
    <property type="protein sequence ID" value="KAH8032002.1"/>
    <property type="molecule type" value="Genomic_DNA"/>
</dbReference>
<dbReference type="AlphaFoldDB" id="A0A9J6ECE1"/>
<evidence type="ECO:0000256" key="1">
    <source>
        <dbReference type="SAM" id="MobiDB-lite"/>
    </source>
</evidence>
<organism evidence="2 3">
    <name type="scientific">Rhipicephalus microplus</name>
    <name type="common">Cattle tick</name>
    <name type="synonym">Boophilus microplus</name>
    <dbReference type="NCBI Taxonomy" id="6941"/>
    <lineage>
        <taxon>Eukaryota</taxon>
        <taxon>Metazoa</taxon>
        <taxon>Ecdysozoa</taxon>
        <taxon>Arthropoda</taxon>
        <taxon>Chelicerata</taxon>
        <taxon>Arachnida</taxon>
        <taxon>Acari</taxon>
        <taxon>Parasitiformes</taxon>
        <taxon>Ixodida</taxon>
        <taxon>Ixodoidea</taxon>
        <taxon>Ixodidae</taxon>
        <taxon>Rhipicephalinae</taxon>
        <taxon>Rhipicephalus</taxon>
        <taxon>Boophilus</taxon>
    </lineage>
</organism>
<gene>
    <name evidence="2" type="ORF">HPB51_022524</name>
</gene>
<sequence>MVHRTRDHQDRDMSAVATPTHLKVRRKRKKPAIRGLRSRVASQPTEVLILLCRRHYGAAREQTSQNSSPFSRRNRKLIKVNDSAAILISQPSLRCTDVEVHLRRRLLRGERRVTNNIRLRHHHQAVASGLRTSKCSGRHRLSKTSLEGGRSCIERLLEPKAVADFTAVVMWRTREEFAIGSKPGRSRLTFRKTGVPASSRA</sequence>
<feature type="region of interest" description="Disordered" evidence="1">
    <location>
        <begin position="1"/>
        <end position="21"/>
    </location>
</feature>
<dbReference type="Proteomes" id="UP000821866">
    <property type="component" value="Chromosome 3"/>
</dbReference>